<dbReference type="InterPro" id="IPR008969">
    <property type="entry name" value="CarboxyPept-like_regulatory"/>
</dbReference>
<dbReference type="NCBIfam" id="TIGR04056">
    <property type="entry name" value="OMP_RagA_SusC"/>
    <property type="match status" value="1"/>
</dbReference>
<dbReference type="PROSITE" id="PS51257">
    <property type="entry name" value="PROKAR_LIPOPROTEIN"/>
    <property type="match status" value="1"/>
</dbReference>
<dbReference type="SUPFAM" id="SSF49464">
    <property type="entry name" value="Carboxypeptidase regulatory domain-like"/>
    <property type="match status" value="1"/>
</dbReference>
<keyword evidence="6 7" id="KW-0998">Cell outer membrane</keyword>
<dbReference type="NCBIfam" id="TIGR04057">
    <property type="entry name" value="SusC_RagA_signa"/>
    <property type="match status" value="1"/>
</dbReference>
<dbReference type="Pfam" id="PF07715">
    <property type="entry name" value="Plug"/>
    <property type="match status" value="1"/>
</dbReference>
<gene>
    <name evidence="10" type="ORF">NCTC13063_02540</name>
</gene>
<evidence type="ECO:0000256" key="2">
    <source>
        <dbReference type="ARBA" id="ARBA00022448"/>
    </source>
</evidence>
<keyword evidence="2 7" id="KW-0813">Transport</keyword>
<accession>A0AAQ1UNL4</accession>
<dbReference type="Pfam" id="PF13715">
    <property type="entry name" value="CarbopepD_reg_2"/>
    <property type="match status" value="1"/>
</dbReference>
<dbReference type="Gene3D" id="2.60.40.1120">
    <property type="entry name" value="Carboxypeptidase-like, regulatory domain"/>
    <property type="match status" value="1"/>
</dbReference>
<sequence>MKNLQTSVGKLLLSAAMTLSCAVAMAQNKVTGTVIDDKGDPIIGATVRVNGSKEGTVTDLDGHFSLSAAQDAKLSISYVGYVTREVDVKGTTPVKVVLSESAKSLNDIIVIGYGIQKKADLSSAIAVLDAKEITKTPGGLSAGLQSQVPGVQVTNGRIHIRGVGSINNTDPLYVVDGMIGGAVPDENDIASIQVLKDAASCAIYGARGANGVIVLTTKRGKAGKTTVDYNGYLGWKTFTNEIDLLNGRQLAELINEEMYNINPQRTDYMKGLSDPEAIGEGYNMFKAITRTGSYQKHNVSVSGGSENANFRVTGIYGNDKSLYVKEGSENFTMNVVSDFKKGIFGFGETVTIGRNLNHNTDMLKLISIKWSTACPIYDPQAPTGYAGASLGTDMENPRATADNTWHHNETNTMTGNAWLTVEPIKGLVYKFNFGADLYRFNSRSYVADYYVGDYQKNTPDTYSMGNNRSNRFLYEHTLTYDKAFGDHRLNFMAGITSEETKGYGFNASARAMPGREVLILGATQKADSKEVGSSELHNSMYSYLARAMYSYAGKYMLTANFRRDGSSNFSKANRYGNFPSFSAAWRVSQEKFMKSLTWLDDLKLRASWGKLGNANISPYQYQSTVSFNAVRYYFNDVEHTGALPMTPSNPDVKWEASTSTDIGFDLTMLKNRLSLTADYYRNKTQDMLVNVPIARAAGYIDAFPTMNAGSIENKGFELVATWRDHIGSNFDYSVSANLSTVSNKVLGLGANNEIFAANNVTCTRVGNSIGQFWGYKTAGLFRSDTEAASYVNDKGERLQPAAKAGDIRFIDLNGDGVINAGDQTFIGNPIPSFSYGFSVEAQYRAAIGTFDFSMVWNGSQGNDIYNNTRYYGEGMYHNYACFSSTLNRFRAEELTFVNPVSGKTTVYPKNTETDMPRAAYGDPNQNMRQSDRYVENGSYLRLKTIVLGYTMPKDWCRRVYMENMRFYVGAKNLFTFTGYTGYDPEVGDQDSSGTNLTRGVDGLTSWDLTFPNNKEFYIGLQLTF</sequence>
<dbReference type="Gene3D" id="2.170.130.10">
    <property type="entry name" value="TonB-dependent receptor, plug domain"/>
    <property type="match status" value="1"/>
</dbReference>
<keyword evidence="10" id="KW-0675">Receptor</keyword>
<evidence type="ECO:0000256" key="1">
    <source>
        <dbReference type="ARBA" id="ARBA00004571"/>
    </source>
</evidence>
<comment type="similarity">
    <text evidence="7">Belongs to the TonB-dependent receptor family.</text>
</comment>
<reference evidence="10 11" key="1">
    <citation type="submission" date="2018-06" db="EMBL/GenBank/DDBJ databases">
        <authorList>
            <consortium name="Pathogen Informatics"/>
            <person name="Doyle S."/>
        </authorList>
    </citation>
    <scope>NUCLEOTIDE SEQUENCE [LARGE SCALE GENOMIC DNA]</scope>
    <source>
        <strain evidence="10 11">NCTC13063</strain>
    </source>
</reference>
<protein>
    <submittedName>
        <fullName evidence="10">Outer membrane cobalamin receptor protein</fullName>
    </submittedName>
</protein>
<name>A0AAQ1UNL4_9BACT</name>
<keyword evidence="3 7" id="KW-1134">Transmembrane beta strand</keyword>
<feature type="domain" description="TonB-dependent receptor plug" evidence="9">
    <location>
        <begin position="118"/>
        <end position="212"/>
    </location>
</feature>
<keyword evidence="8" id="KW-0732">Signal</keyword>
<dbReference type="Gene3D" id="2.40.170.20">
    <property type="entry name" value="TonB-dependent receptor, beta-barrel domain"/>
    <property type="match status" value="1"/>
</dbReference>
<dbReference type="GO" id="GO:0009279">
    <property type="term" value="C:cell outer membrane"/>
    <property type="evidence" value="ECO:0007669"/>
    <property type="project" value="UniProtKB-SubCell"/>
</dbReference>
<evidence type="ECO:0000256" key="6">
    <source>
        <dbReference type="ARBA" id="ARBA00023237"/>
    </source>
</evidence>
<dbReference type="InterPro" id="IPR023996">
    <property type="entry name" value="TonB-dep_OMP_SusC/RagA"/>
</dbReference>
<keyword evidence="5 7" id="KW-0472">Membrane</keyword>
<dbReference type="EMBL" id="UGTJ01000002">
    <property type="protein sequence ID" value="SUB96769.1"/>
    <property type="molecule type" value="Genomic_DNA"/>
</dbReference>
<dbReference type="RefSeq" id="WP_239664088.1">
    <property type="nucleotide sequence ID" value="NZ_DBFWLE010000019.1"/>
</dbReference>
<evidence type="ECO:0000313" key="11">
    <source>
        <dbReference type="Proteomes" id="UP000255283"/>
    </source>
</evidence>
<evidence type="ECO:0000256" key="8">
    <source>
        <dbReference type="SAM" id="SignalP"/>
    </source>
</evidence>
<evidence type="ECO:0000256" key="4">
    <source>
        <dbReference type="ARBA" id="ARBA00022692"/>
    </source>
</evidence>
<comment type="subcellular location">
    <subcellularLocation>
        <location evidence="1 7">Cell outer membrane</location>
        <topology evidence="1 7">Multi-pass membrane protein</topology>
    </subcellularLocation>
</comment>
<organism evidence="10 11">
    <name type="scientific">Segatella buccae</name>
    <dbReference type="NCBI Taxonomy" id="28126"/>
    <lineage>
        <taxon>Bacteria</taxon>
        <taxon>Pseudomonadati</taxon>
        <taxon>Bacteroidota</taxon>
        <taxon>Bacteroidia</taxon>
        <taxon>Bacteroidales</taxon>
        <taxon>Prevotellaceae</taxon>
        <taxon>Segatella</taxon>
    </lineage>
</organism>
<dbReference type="InterPro" id="IPR036942">
    <property type="entry name" value="Beta-barrel_TonB_sf"/>
</dbReference>
<evidence type="ECO:0000256" key="5">
    <source>
        <dbReference type="ARBA" id="ARBA00023136"/>
    </source>
</evidence>
<evidence type="ECO:0000256" key="3">
    <source>
        <dbReference type="ARBA" id="ARBA00022452"/>
    </source>
</evidence>
<evidence type="ECO:0000259" key="9">
    <source>
        <dbReference type="Pfam" id="PF07715"/>
    </source>
</evidence>
<dbReference type="PROSITE" id="PS52016">
    <property type="entry name" value="TONB_DEPENDENT_REC_3"/>
    <property type="match status" value="1"/>
</dbReference>
<dbReference type="InterPro" id="IPR012910">
    <property type="entry name" value="Plug_dom"/>
</dbReference>
<dbReference type="InterPro" id="IPR023997">
    <property type="entry name" value="TonB-dep_OMP_SusC/RagA_CS"/>
</dbReference>
<dbReference type="FunFam" id="2.60.40.1120:FF:000003">
    <property type="entry name" value="Outer membrane protein Omp121"/>
    <property type="match status" value="1"/>
</dbReference>
<evidence type="ECO:0000313" key="10">
    <source>
        <dbReference type="EMBL" id="SUB96769.1"/>
    </source>
</evidence>
<proteinExistence type="inferred from homology"/>
<keyword evidence="4 7" id="KW-0812">Transmembrane</keyword>
<dbReference type="AlphaFoldDB" id="A0AAQ1UNL4"/>
<feature type="chain" id="PRO_5043031385" evidence="8">
    <location>
        <begin position="27"/>
        <end position="1024"/>
    </location>
</feature>
<dbReference type="Proteomes" id="UP000255283">
    <property type="component" value="Unassembled WGS sequence"/>
</dbReference>
<dbReference type="InterPro" id="IPR037066">
    <property type="entry name" value="Plug_dom_sf"/>
</dbReference>
<evidence type="ECO:0000256" key="7">
    <source>
        <dbReference type="PROSITE-ProRule" id="PRU01360"/>
    </source>
</evidence>
<dbReference type="SUPFAM" id="SSF56935">
    <property type="entry name" value="Porins"/>
    <property type="match status" value="1"/>
</dbReference>
<feature type="signal peptide" evidence="8">
    <location>
        <begin position="1"/>
        <end position="26"/>
    </location>
</feature>
<comment type="caution">
    <text evidence="10">The sequence shown here is derived from an EMBL/GenBank/DDBJ whole genome shotgun (WGS) entry which is preliminary data.</text>
</comment>
<dbReference type="InterPro" id="IPR039426">
    <property type="entry name" value="TonB-dep_rcpt-like"/>
</dbReference>